<feature type="domain" description="DUF7916" evidence="1">
    <location>
        <begin position="5"/>
        <end position="297"/>
    </location>
</feature>
<sequence>MKRLLNCVASDFEGLDREGLLNAIRASEGRVIMAENVTHAGSALPGVTNAELVRAFGADLILMNTLDVLHPEIPGLDVTDRPIARLRELTGRPIGVNLEPIDLEAEMLEERLEINEGRQVNAKTLQALNEQGFDFVCITGNPGAGITNKTIAEAIRFAKTIFKGVIIAGKMHGAGSKDPIFDQEALLSFADAGADIVLIPSPGSVPGSTIETCAQIVGLLKEKGVLTVGGLGTSQESSDIATIKQIGLWNKMVGFDIHHIGDAGFGGMAPLENIFELSVAVRGRRHTYKMIGTSIKR</sequence>
<evidence type="ECO:0000313" key="2">
    <source>
        <dbReference type="EMBL" id="WNY51348.1"/>
    </source>
</evidence>
<name>A0AA97A2V7_9STRE</name>
<accession>A0AA97A2V7</accession>
<dbReference type="InterPro" id="IPR011060">
    <property type="entry name" value="RibuloseP-bd_barrel"/>
</dbReference>
<organism evidence="2">
    <name type="scientific">Streptococcus iners</name>
    <dbReference type="NCBI Taxonomy" id="3028084"/>
    <lineage>
        <taxon>Bacteria</taxon>
        <taxon>Bacillati</taxon>
        <taxon>Bacillota</taxon>
        <taxon>Bacilli</taxon>
        <taxon>Lactobacillales</taxon>
        <taxon>Streptococcaceae</taxon>
        <taxon>Streptococcus</taxon>
    </lineage>
</organism>
<protein>
    <submittedName>
        <fullName evidence="2">Haloacid dehalogenase-like hydrolase</fullName>
    </submittedName>
</protein>
<dbReference type="SUPFAM" id="SSF51366">
    <property type="entry name" value="Ribulose-phoshate binding barrel"/>
    <property type="match status" value="1"/>
</dbReference>
<dbReference type="InterPro" id="IPR057238">
    <property type="entry name" value="DUF7916"/>
</dbReference>
<reference evidence="2" key="1">
    <citation type="submission" date="2023-02" db="EMBL/GenBank/DDBJ databases">
        <title>Streptococcus sp. Genome Sequencing and Assembly.</title>
        <authorList>
            <person name="Shore S.M."/>
            <person name="Nicholson T.L."/>
        </authorList>
    </citation>
    <scope>NUCLEOTIDE SEQUENCE</scope>
    <source>
        <strain evidence="2">29887</strain>
    </source>
</reference>
<dbReference type="KEGG" id="sins:PW252_01400"/>
<dbReference type="RefSeq" id="WP_024379146.1">
    <property type="nucleotide sequence ID" value="NZ_CP118735.1"/>
</dbReference>
<evidence type="ECO:0000259" key="1">
    <source>
        <dbReference type="Pfam" id="PF25509"/>
    </source>
</evidence>
<dbReference type="EMBL" id="CP118735">
    <property type="protein sequence ID" value="WNY51348.1"/>
    <property type="molecule type" value="Genomic_DNA"/>
</dbReference>
<gene>
    <name evidence="2" type="ORF">PW252_01400</name>
</gene>
<keyword evidence="2" id="KW-0378">Hydrolase</keyword>
<dbReference type="AlphaFoldDB" id="A0AA97A2V7"/>
<dbReference type="GO" id="GO:0016787">
    <property type="term" value="F:hydrolase activity"/>
    <property type="evidence" value="ECO:0007669"/>
    <property type="project" value="UniProtKB-KW"/>
</dbReference>
<proteinExistence type="predicted"/>
<dbReference type="Pfam" id="PF25509">
    <property type="entry name" value="DUF7916"/>
    <property type="match status" value="1"/>
</dbReference>